<dbReference type="InterPro" id="IPR011990">
    <property type="entry name" value="TPR-like_helical_dom_sf"/>
</dbReference>
<dbReference type="InterPro" id="IPR041662">
    <property type="entry name" value="SusD-like_2"/>
</dbReference>
<dbReference type="Gene3D" id="1.25.40.390">
    <property type="match status" value="1"/>
</dbReference>
<sequence length="492" mass="55446">MAMQRIPLKYCILLFGILFASCEKGLEDINVNPNETEVINPEFLLSSVLINTAYGYQKEAYFDKPASAGRYITMVRNEGNDKFDWGPQSWDDYYSWLSANREMMDLAVKLNTPQYVAVGKILESFTFGYTTDLFGDIPYSEALLLKKQTLTHPKYDPQQSVYTALLQTLKDANNDLSTLTAKVDAKADVMYAGDPLKWRKFANSLRLRMLLRISKNYTPAFTEMQEILNDKVKYPIFEGNADNAEIVYQGAVSANSWPGSPQGSSVDEFDKRKPSKEIVDALLQRNDPRLQVWVAPVDSLNGWKTDPNAYVGVPNAIPAPYDYNGGKTHISRLSKLFSSSSAPMLKASMLTYAEVCFILAESVQAGKVTVAGKTAESLYYDGILANMKFYGVDKTATDAHYFDQPLVKYNGTLEQLIGQKWIAGFLKGAEAWFDSRRTGFPKFVLGPMSSTSVLPKRYIYPTRERDTNEDQYQKALTVFGADKQTTLMWYLK</sequence>
<name>A0A1I0S9I0_9BACT</name>
<dbReference type="STRING" id="29529.SAMN04488122_4446"/>
<keyword evidence="2" id="KW-1185">Reference proteome</keyword>
<dbReference type="Pfam" id="PF12771">
    <property type="entry name" value="SusD-like_2"/>
    <property type="match status" value="1"/>
</dbReference>
<reference evidence="2" key="1">
    <citation type="submission" date="2016-10" db="EMBL/GenBank/DDBJ databases">
        <authorList>
            <person name="Varghese N."/>
            <person name="Submissions S."/>
        </authorList>
    </citation>
    <scope>NUCLEOTIDE SEQUENCE [LARGE SCALE GENOMIC DNA]</scope>
    <source>
        <strain evidence="2">DSM 3695</strain>
    </source>
</reference>
<dbReference type="SUPFAM" id="SSF48452">
    <property type="entry name" value="TPR-like"/>
    <property type="match status" value="1"/>
</dbReference>
<evidence type="ECO:0000313" key="1">
    <source>
        <dbReference type="EMBL" id="SEW51692.1"/>
    </source>
</evidence>
<dbReference type="AlphaFoldDB" id="A0A1I0S9I0"/>
<evidence type="ECO:0000313" key="2">
    <source>
        <dbReference type="Proteomes" id="UP000199310"/>
    </source>
</evidence>
<accession>A0A1I0S9I0</accession>
<dbReference type="PROSITE" id="PS51257">
    <property type="entry name" value="PROKAR_LIPOPROTEIN"/>
    <property type="match status" value="1"/>
</dbReference>
<gene>
    <name evidence="1" type="ORF">SAMN04488122_4446</name>
</gene>
<proteinExistence type="predicted"/>
<dbReference type="EMBL" id="FOJG01000002">
    <property type="protein sequence ID" value="SEW51692.1"/>
    <property type="molecule type" value="Genomic_DNA"/>
</dbReference>
<protein>
    <submittedName>
        <fullName evidence="1">Starch-binding associating with outer membrane</fullName>
    </submittedName>
</protein>
<dbReference type="Proteomes" id="UP000199310">
    <property type="component" value="Unassembled WGS sequence"/>
</dbReference>
<organism evidence="1 2">
    <name type="scientific">Chitinophaga arvensicola</name>
    <dbReference type="NCBI Taxonomy" id="29529"/>
    <lineage>
        <taxon>Bacteria</taxon>
        <taxon>Pseudomonadati</taxon>
        <taxon>Bacteroidota</taxon>
        <taxon>Chitinophagia</taxon>
        <taxon>Chitinophagales</taxon>
        <taxon>Chitinophagaceae</taxon>
        <taxon>Chitinophaga</taxon>
    </lineage>
</organism>